<dbReference type="InterPro" id="IPR018547">
    <property type="entry name" value="AbiEi_C"/>
</dbReference>
<feature type="domain" description="AbiEi antitoxin C-terminal" evidence="1">
    <location>
        <begin position="80"/>
        <end position="217"/>
    </location>
</feature>
<dbReference type="Proteomes" id="UP000318528">
    <property type="component" value="Unassembled WGS sequence"/>
</dbReference>
<protein>
    <recommendedName>
        <fullName evidence="1">AbiEi antitoxin C-terminal domain-containing protein</fullName>
    </recommendedName>
</protein>
<name>A0ABY3CKG6_9FLAO</name>
<dbReference type="Pfam" id="PF09407">
    <property type="entry name" value="AbiEi_1"/>
    <property type="match status" value="1"/>
</dbReference>
<proteinExistence type="predicted"/>
<evidence type="ECO:0000313" key="2">
    <source>
        <dbReference type="EMBL" id="TRX05896.1"/>
    </source>
</evidence>
<accession>A0ABY3CKG6</accession>
<evidence type="ECO:0000313" key="3">
    <source>
        <dbReference type="Proteomes" id="UP000318528"/>
    </source>
</evidence>
<evidence type="ECO:0000259" key="1">
    <source>
        <dbReference type="Pfam" id="PF09407"/>
    </source>
</evidence>
<organism evidence="2 3">
    <name type="scientific">Flavobacterium gawalongense</name>
    <dbReference type="NCBI Taxonomy" id="2594432"/>
    <lineage>
        <taxon>Bacteria</taxon>
        <taxon>Pseudomonadati</taxon>
        <taxon>Bacteroidota</taxon>
        <taxon>Flavobacteriia</taxon>
        <taxon>Flavobacteriales</taxon>
        <taxon>Flavobacteriaceae</taxon>
        <taxon>Flavobacterium</taxon>
    </lineage>
</organism>
<gene>
    <name evidence="2" type="ORF">FNW12_09765</name>
</gene>
<comment type="caution">
    <text evidence="2">The sequence shown here is derived from an EMBL/GenBank/DDBJ whole genome shotgun (WGS) entry which is preliminary data.</text>
</comment>
<reference evidence="2 3" key="1">
    <citation type="submission" date="2019-07" db="EMBL/GenBank/DDBJ databases">
        <title>Novel species of Flavobacterium.</title>
        <authorList>
            <person name="Liu Q."/>
            <person name="Xin Y.-H."/>
        </authorList>
    </citation>
    <scope>NUCLEOTIDE SEQUENCE [LARGE SCALE GENOMIC DNA]</scope>
    <source>
        <strain evidence="2 3">GSP39</strain>
    </source>
</reference>
<keyword evidence="3" id="KW-1185">Reference proteome</keyword>
<dbReference type="RefSeq" id="WP_143387493.1">
    <property type="nucleotide sequence ID" value="NZ_VJZM01000014.1"/>
</dbReference>
<dbReference type="EMBL" id="VJZN01000014">
    <property type="protein sequence ID" value="TRX05896.1"/>
    <property type="molecule type" value="Genomic_DNA"/>
</dbReference>
<sequence length="272" mass="31056">MSEIVDINIQTWIEKLQAVGKNAFALEFLEKELPSYTAIGVKRALSRLTSKGTIISIIKGYYLIIPPQYHSKGILPPYLYVDGLMKYLNRPYYVGLLNAAAFHGAAHQQPQEFFVFTIMPAMRPTSKKGQKINYISISEINPKFLVDIKTEMGYLKVSNPLLTATDLIQFEKKIGGLNRATTILEELSEKISPEQINTEIINHVPVSTWQRLGYIWEKVLEQKTLADDLFQKLAEHQKNLFRIPLKASGTKNKLPTDNRWKIIINTTIETDF</sequence>